<feature type="transmembrane region" description="Helical" evidence="7">
    <location>
        <begin position="87"/>
        <end position="109"/>
    </location>
</feature>
<dbReference type="InterPro" id="IPR005614">
    <property type="entry name" value="NrfD-like"/>
</dbReference>
<evidence type="ECO:0000313" key="9">
    <source>
        <dbReference type="Proteomes" id="UP000054623"/>
    </source>
</evidence>
<feature type="transmembrane region" description="Helical" evidence="7">
    <location>
        <begin position="184"/>
        <end position="209"/>
    </location>
</feature>
<protein>
    <submittedName>
        <fullName evidence="8">Oxidoreductase</fullName>
    </submittedName>
</protein>
<evidence type="ECO:0000256" key="7">
    <source>
        <dbReference type="SAM" id="Phobius"/>
    </source>
</evidence>
<accession>A0A0W1JKH6</accession>
<proteinExistence type="inferred from homology"/>
<keyword evidence="3" id="KW-1003">Cell membrane</keyword>
<organism evidence="8 9">
    <name type="scientific">Desulfitobacterium hafniense</name>
    <name type="common">Desulfitobacterium frappieri</name>
    <dbReference type="NCBI Taxonomy" id="49338"/>
    <lineage>
        <taxon>Bacteria</taxon>
        <taxon>Bacillati</taxon>
        <taxon>Bacillota</taxon>
        <taxon>Clostridia</taxon>
        <taxon>Eubacteriales</taxon>
        <taxon>Desulfitobacteriaceae</taxon>
        <taxon>Desulfitobacterium</taxon>
    </lineage>
</organism>
<gene>
    <name evidence="8" type="ORF">AT727_22115</name>
</gene>
<evidence type="ECO:0000256" key="6">
    <source>
        <dbReference type="ARBA" id="ARBA00023136"/>
    </source>
</evidence>
<dbReference type="AlphaFoldDB" id="A0A0W1JKH6"/>
<evidence type="ECO:0000313" key="8">
    <source>
        <dbReference type="EMBL" id="KTE91503.1"/>
    </source>
</evidence>
<dbReference type="OrthoDB" id="1807119at2"/>
<dbReference type="GO" id="GO:0005886">
    <property type="term" value="C:plasma membrane"/>
    <property type="evidence" value="ECO:0007669"/>
    <property type="project" value="UniProtKB-SubCell"/>
</dbReference>
<dbReference type="Gene3D" id="1.20.1630.10">
    <property type="entry name" value="Formate dehydrogenase/DMSO reductase domain"/>
    <property type="match status" value="1"/>
</dbReference>
<feature type="transmembrane region" description="Helical" evidence="7">
    <location>
        <begin position="154"/>
        <end position="178"/>
    </location>
</feature>
<evidence type="ECO:0000256" key="5">
    <source>
        <dbReference type="ARBA" id="ARBA00022989"/>
    </source>
</evidence>
<keyword evidence="4 7" id="KW-0812">Transmembrane</keyword>
<evidence type="ECO:0000256" key="1">
    <source>
        <dbReference type="ARBA" id="ARBA00004651"/>
    </source>
</evidence>
<evidence type="ECO:0000256" key="4">
    <source>
        <dbReference type="ARBA" id="ARBA00022692"/>
    </source>
</evidence>
<keyword evidence="6 7" id="KW-0472">Membrane</keyword>
<reference evidence="8 9" key="1">
    <citation type="submission" date="2015-12" db="EMBL/GenBank/DDBJ databases">
        <title>Draft Genome Sequence of Desulfitobacterium hafniense Strain DH, a Sulfate-reducing Bacterium Isolated from Paddy Soils.</title>
        <authorList>
            <person name="Bao P."/>
            <person name="Zhang X."/>
            <person name="Li G."/>
        </authorList>
    </citation>
    <scope>NUCLEOTIDE SEQUENCE [LARGE SCALE GENOMIC DNA]</scope>
    <source>
        <strain evidence="8 9">DH</strain>
    </source>
</reference>
<keyword evidence="5 7" id="KW-1133">Transmembrane helix</keyword>
<dbReference type="PANTHER" id="PTHR34856:SF2">
    <property type="entry name" value="PROTEIN NRFD"/>
    <property type="match status" value="1"/>
</dbReference>
<dbReference type="Proteomes" id="UP000054623">
    <property type="component" value="Unassembled WGS sequence"/>
</dbReference>
<feature type="transmembrane region" description="Helical" evidence="7">
    <location>
        <begin position="121"/>
        <end position="142"/>
    </location>
</feature>
<evidence type="ECO:0000256" key="3">
    <source>
        <dbReference type="ARBA" id="ARBA00022475"/>
    </source>
</evidence>
<comment type="subcellular location">
    <subcellularLocation>
        <location evidence="1">Cell membrane</location>
        <topology evidence="1">Multi-pass membrane protein</topology>
    </subcellularLocation>
</comment>
<comment type="caution">
    <text evidence="8">The sequence shown here is derived from an EMBL/GenBank/DDBJ whole genome shotgun (WGS) entry which is preliminary data.</text>
</comment>
<evidence type="ECO:0000256" key="2">
    <source>
        <dbReference type="ARBA" id="ARBA00008929"/>
    </source>
</evidence>
<dbReference type="PANTHER" id="PTHR34856">
    <property type="entry name" value="PROTEIN NRFD"/>
    <property type="match status" value="1"/>
</dbReference>
<sequence length="312" mass="33809">MGGIEMSQKHETWGWMLAVDFFFAGMGAAMLLFAGIAELLTGSNLSTVGILAGAVFIAMGAGLLVLELGRPFQALRVFMNPKAILTFGAWNMSIAIVAGLFLGTSWLEAFPWFGLVGFRKILAIVCIFTGFVVAAYPGALLARHKARPFWNGPGMMVLFLTSSLLTGFAAYVVCGWISEAAPVVYSAFPALAAGLCAFQLVLWIGYLWIKSSGTTDRELAAVKRWTSGNFANPFRVGFMFLGTVVPLVLFLIPNEFSTGVAGILAILGGAIMRNLVVYAGQDRTWLPGEEKYRSRLPHGDEAFLQKVWTKQI</sequence>
<feature type="transmembrane region" description="Helical" evidence="7">
    <location>
        <begin position="48"/>
        <end position="66"/>
    </location>
</feature>
<comment type="similarity">
    <text evidence="2">Belongs to the NrfD family.</text>
</comment>
<dbReference type="EMBL" id="LOCK01000024">
    <property type="protein sequence ID" value="KTE91503.1"/>
    <property type="molecule type" value="Genomic_DNA"/>
</dbReference>
<feature type="transmembrane region" description="Helical" evidence="7">
    <location>
        <begin position="230"/>
        <end position="252"/>
    </location>
</feature>
<dbReference type="InterPro" id="IPR052049">
    <property type="entry name" value="Electron_transfer_protein"/>
</dbReference>
<feature type="transmembrane region" description="Helical" evidence="7">
    <location>
        <begin position="12"/>
        <end position="36"/>
    </location>
</feature>
<name>A0A0W1JKH6_DESHA</name>
<dbReference type="Pfam" id="PF03916">
    <property type="entry name" value="NrfD"/>
    <property type="match status" value="1"/>
</dbReference>
<feature type="transmembrane region" description="Helical" evidence="7">
    <location>
        <begin position="258"/>
        <end position="276"/>
    </location>
</feature>